<protein>
    <submittedName>
        <fullName evidence="9">Calpain-7</fullName>
    </submittedName>
</protein>
<dbReference type="Gene3D" id="3.90.70.10">
    <property type="entry name" value="Cysteine proteinases"/>
    <property type="match status" value="1"/>
</dbReference>
<dbReference type="Gene3D" id="1.20.58.80">
    <property type="entry name" value="Phosphotransferase system, lactose/cellobiose-type IIA subunit"/>
    <property type="match status" value="2"/>
</dbReference>
<evidence type="ECO:0000256" key="3">
    <source>
        <dbReference type="ARBA" id="ARBA00022801"/>
    </source>
</evidence>
<dbReference type="PANTHER" id="PTHR46143:SF1">
    <property type="entry name" value="CALPAIN-7"/>
    <property type="match status" value="1"/>
</dbReference>
<reference evidence="9" key="1">
    <citation type="submission" date="2021-11" db="EMBL/GenBank/DDBJ databases">
        <authorList>
            <person name="Herlambang A."/>
            <person name="Guo Y."/>
            <person name="Takashima Y."/>
            <person name="Nishizawa T."/>
        </authorList>
    </citation>
    <scope>NUCLEOTIDE SEQUENCE</scope>
    <source>
        <strain evidence="9">E1425</strain>
    </source>
</reference>
<keyword evidence="4 6" id="KW-0788">Thiol protease</keyword>
<evidence type="ECO:0000256" key="1">
    <source>
        <dbReference type="ARBA" id="ARBA00010193"/>
    </source>
</evidence>
<organism evidence="9 10">
    <name type="scientific">Entomortierella parvispora</name>
    <dbReference type="NCBI Taxonomy" id="205924"/>
    <lineage>
        <taxon>Eukaryota</taxon>
        <taxon>Fungi</taxon>
        <taxon>Fungi incertae sedis</taxon>
        <taxon>Mucoromycota</taxon>
        <taxon>Mortierellomycotina</taxon>
        <taxon>Mortierellomycetes</taxon>
        <taxon>Mortierellales</taxon>
        <taxon>Mortierellaceae</taxon>
        <taxon>Entomortierella</taxon>
    </lineage>
</organism>
<evidence type="ECO:0000256" key="5">
    <source>
        <dbReference type="PIRSR" id="PIRSR622684-1"/>
    </source>
</evidence>
<dbReference type="InterPro" id="IPR036213">
    <property type="entry name" value="Calpain_III_sf"/>
</dbReference>
<evidence type="ECO:0000313" key="10">
    <source>
        <dbReference type="Proteomes" id="UP000827284"/>
    </source>
</evidence>
<proteinExistence type="inferred from homology"/>
<dbReference type="PANTHER" id="PTHR46143">
    <property type="entry name" value="CALPAIN-7"/>
    <property type="match status" value="1"/>
</dbReference>
<feature type="compositionally biased region" description="Basic and acidic residues" evidence="7">
    <location>
        <begin position="31"/>
        <end position="40"/>
    </location>
</feature>
<keyword evidence="3 6" id="KW-0378">Hydrolase</keyword>
<feature type="compositionally biased region" description="Low complexity" evidence="7">
    <location>
        <begin position="1079"/>
        <end position="1107"/>
    </location>
</feature>
<dbReference type="InterPro" id="IPR022682">
    <property type="entry name" value="Calpain_domain_III"/>
</dbReference>
<dbReference type="SUPFAM" id="SSF116846">
    <property type="entry name" value="MIT domain"/>
    <property type="match status" value="2"/>
</dbReference>
<dbReference type="PROSITE" id="PS50203">
    <property type="entry name" value="CALPAIN_CAT"/>
    <property type="match status" value="1"/>
</dbReference>
<dbReference type="Proteomes" id="UP000827284">
    <property type="component" value="Unassembled WGS sequence"/>
</dbReference>
<dbReference type="PRINTS" id="PR00704">
    <property type="entry name" value="CALPAIN"/>
</dbReference>
<dbReference type="OrthoDB" id="167576at2759"/>
<dbReference type="GO" id="GO:0006508">
    <property type="term" value="P:proteolysis"/>
    <property type="evidence" value="ECO:0007669"/>
    <property type="project" value="UniProtKB-KW"/>
</dbReference>
<feature type="active site" evidence="5 6">
    <location>
        <position position="477"/>
    </location>
</feature>
<dbReference type="SMART" id="SM00720">
    <property type="entry name" value="calpain_III"/>
    <property type="match status" value="1"/>
</dbReference>
<evidence type="ECO:0000256" key="7">
    <source>
        <dbReference type="SAM" id="MobiDB-lite"/>
    </source>
</evidence>
<dbReference type="CDD" id="cd00044">
    <property type="entry name" value="CysPc"/>
    <property type="match status" value="1"/>
</dbReference>
<accession>A0A9P3HK86</accession>
<feature type="compositionally biased region" description="Low complexity" evidence="7">
    <location>
        <begin position="1045"/>
        <end position="1061"/>
    </location>
</feature>
<feature type="domain" description="Calpain catalytic" evidence="8">
    <location>
        <begin position="256"/>
        <end position="559"/>
    </location>
</feature>
<name>A0A9P3HK86_9FUNG</name>
<dbReference type="InterPro" id="IPR022684">
    <property type="entry name" value="Calpain_cysteine_protease"/>
</dbReference>
<evidence type="ECO:0000259" key="8">
    <source>
        <dbReference type="PROSITE" id="PS50203"/>
    </source>
</evidence>
<keyword evidence="10" id="KW-1185">Reference proteome</keyword>
<comment type="similarity">
    <text evidence="1">Belongs to the peptidase C2 family. PalB/RIM13 subfamily.</text>
</comment>
<dbReference type="SMART" id="SM00230">
    <property type="entry name" value="CysPc"/>
    <property type="match status" value="1"/>
</dbReference>
<dbReference type="InterPro" id="IPR036181">
    <property type="entry name" value="MIT_dom_sf"/>
</dbReference>
<dbReference type="EMBL" id="BQFW01000014">
    <property type="protein sequence ID" value="GJJ78192.1"/>
    <property type="molecule type" value="Genomic_DNA"/>
</dbReference>
<dbReference type="Gene3D" id="2.60.120.380">
    <property type="match status" value="3"/>
</dbReference>
<dbReference type="InterPro" id="IPR007330">
    <property type="entry name" value="MIT_dom"/>
</dbReference>
<dbReference type="Pfam" id="PF04212">
    <property type="entry name" value="MIT"/>
    <property type="match status" value="2"/>
</dbReference>
<evidence type="ECO:0000256" key="4">
    <source>
        <dbReference type="ARBA" id="ARBA00022807"/>
    </source>
</evidence>
<dbReference type="Pfam" id="PF00648">
    <property type="entry name" value="Peptidase_C2"/>
    <property type="match status" value="1"/>
</dbReference>
<dbReference type="InterPro" id="IPR038765">
    <property type="entry name" value="Papain-like_cys_pep_sf"/>
</dbReference>
<dbReference type="InterPro" id="IPR022683">
    <property type="entry name" value="Calpain_III"/>
</dbReference>
<feature type="active site" evidence="5 6">
    <location>
        <position position="311"/>
    </location>
</feature>
<feature type="region of interest" description="Disordered" evidence="7">
    <location>
        <begin position="202"/>
        <end position="221"/>
    </location>
</feature>
<evidence type="ECO:0000313" key="9">
    <source>
        <dbReference type="EMBL" id="GJJ78192.1"/>
    </source>
</evidence>
<evidence type="ECO:0000256" key="6">
    <source>
        <dbReference type="PROSITE-ProRule" id="PRU00239"/>
    </source>
</evidence>
<dbReference type="AlphaFoldDB" id="A0A9P3HK86"/>
<feature type="compositionally biased region" description="Low complexity" evidence="7">
    <location>
        <begin position="640"/>
        <end position="681"/>
    </location>
</feature>
<feature type="region of interest" description="Disordered" evidence="7">
    <location>
        <begin position="639"/>
        <end position="681"/>
    </location>
</feature>
<feature type="active site" evidence="5 6">
    <location>
        <position position="497"/>
    </location>
</feature>
<dbReference type="SUPFAM" id="SSF54001">
    <property type="entry name" value="Cysteine proteinases"/>
    <property type="match status" value="1"/>
</dbReference>
<dbReference type="InterPro" id="IPR051297">
    <property type="entry name" value="PalB/RIM13"/>
</dbReference>
<keyword evidence="2 6" id="KW-0645">Protease</keyword>
<reference evidence="9" key="2">
    <citation type="journal article" date="2022" name="Microbiol. Resour. Announc.">
        <title>Whole-Genome Sequence of Entomortierella parvispora E1425, a Mucoromycotan Fungus Associated with Burkholderiaceae-Related Endosymbiotic Bacteria.</title>
        <authorList>
            <person name="Herlambang A."/>
            <person name="Guo Y."/>
            <person name="Takashima Y."/>
            <person name="Narisawa K."/>
            <person name="Ohta H."/>
            <person name="Nishizawa T."/>
        </authorList>
    </citation>
    <scope>NUCLEOTIDE SEQUENCE</scope>
    <source>
        <strain evidence="9">E1425</strain>
    </source>
</reference>
<dbReference type="SUPFAM" id="SSF49758">
    <property type="entry name" value="Calpain large subunit, middle domain (domain III)"/>
    <property type="match status" value="3"/>
</dbReference>
<feature type="region of interest" description="Disordered" evidence="7">
    <location>
        <begin position="1"/>
        <end position="40"/>
    </location>
</feature>
<dbReference type="InterPro" id="IPR001300">
    <property type="entry name" value="Peptidase_C2_calpain_cat"/>
</dbReference>
<dbReference type="GO" id="GO:0004198">
    <property type="term" value="F:calcium-dependent cysteine-type endopeptidase activity"/>
    <property type="evidence" value="ECO:0007669"/>
    <property type="project" value="InterPro"/>
</dbReference>
<gene>
    <name evidence="9" type="ORF">EMPS_10551</name>
</gene>
<dbReference type="Pfam" id="PF01067">
    <property type="entry name" value="Calpain_III"/>
    <property type="match status" value="1"/>
</dbReference>
<sequence>MEYPFPGTPKTPTDGTIDPDFSPNETPSGELSHHGVPQDEHTSLASLYTEAYASSVQAVQEDRNGDHHTARLLYCEVCEVFIKILKLLPPGEEYDQVVRKSEQYSKRAEAIWETRSESTAPAKDVKELPAFERLAQEAQFAFEQAVAEYEKQHEQGALDFYTDSADLFWQAWKAAPEGSLKESLKQRLADVMARAEDLKGVSLNPSSLTKPKSGATPVISGPSNLTPKELQVLKTTMLINNKKYHPWSDSDVKDLLREKGPFTDPDGMLPLSDKQISKFGSWKRVSQIMANPKMICLISSTSIVQDIVTDCSFVASLCVSASYERRWKKQLIRACIYPKNKFGEPCYNPHGKYLVKLTFNGIARRVVVDDYLPVSKSGTLMCTFSTNKNELWPSIIEKAYMKLMGGYDFPGSNSGIDLYALTGWIPEHIFIKETNFDSEKQWKRMMNGQRNGVALVTIATGHMTDDEADRLGLVPTHAYAVLDLKEVQGLRLLQVKNPWSHKRWKGPFSHLDAQHWTEELKAELNFDQFAALKNDDGIFWIDYESVCSTFDTIHINWNLETLNHRAVIHAPWPCNYGPKRDNYNLGYNPQFTLTTNVKGSKPCGIWLLLSKHITVTEENRDFITVHVFDVQKQPNQSAGASLLSPTTPLSSASATTPTLTHTLSSLTNGSSRGSVSSSSSAAVARHQGTRIYYEGNSLIKGMYVNSPHILVRFEVPPGQNEYTIVLSQHVKTRDLHFTLRAYAVCEFELREIPNQYPIERKIEDSWTEETAGGSSYNAGFLNNPQYRLVVPVLPAPQTTTSVLFMLESPKDFAAHVQLVNSQGKRVSCVWTKDIIAQSGEYRHGFCYCETNDLRPGQYTVVVSTFEPNQIGKYKLTLQSHIDLPLTPIPVEGAGMFKKILKGEWVQGVSAMGWHHHQSLSYAKNPHFLVPITEMTTFMVRLQTPDMNPMPKINITVFERLDEGVLGREVSSSGPYTSVPQGVATDSMTLLPNQYGYLVVVSTLEPGIAGKFVLYGYSDRVLEIEAGGGATTSVNTSNSYHRRHGSSSSHSSHSSPSIHGNVSSGGSGYYSTDGNGGVDSSMRSLSLSAASSLSPSSATSPTFSTRPSARFRRNMGSGSGPGPLSPGY</sequence>
<comment type="caution">
    <text evidence="9">The sequence shown here is derived from an EMBL/GenBank/DDBJ whole genome shotgun (WGS) entry which is preliminary data.</text>
</comment>
<evidence type="ECO:0000256" key="2">
    <source>
        <dbReference type="ARBA" id="ARBA00022670"/>
    </source>
</evidence>
<feature type="region of interest" description="Disordered" evidence="7">
    <location>
        <begin position="1028"/>
        <end position="1127"/>
    </location>
</feature>